<reference evidence="3 4" key="1">
    <citation type="submission" date="2016-10" db="EMBL/GenBank/DDBJ databases">
        <authorList>
            <person name="de Groot N.N."/>
        </authorList>
    </citation>
    <scope>NUCLEOTIDE SEQUENCE [LARGE SCALE GENOMIC DNA]</scope>
    <source>
        <strain evidence="3 4">DSM 29340</strain>
    </source>
</reference>
<dbReference type="PANTHER" id="PTHR34406">
    <property type="entry name" value="PROTEIN YCEI"/>
    <property type="match status" value="1"/>
</dbReference>
<feature type="domain" description="Lipid/polyisoprenoid-binding YceI-like" evidence="2">
    <location>
        <begin position="32"/>
        <end position="199"/>
    </location>
</feature>
<evidence type="ECO:0000313" key="3">
    <source>
        <dbReference type="EMBL" id="SEJ52352.1"/>
    </source>
</evidence>
<dbReference type="SUPFAM" id="SSF101874">
    <property type="entry name" value="YceI-like"/>
    <property type="match status" value="1"/>
</dbReference>
<evidence type="ECO:0000256" key="1">
    <source>
        <dbReference type="SAM" id="SignalP"/>
    </source>
</evidence>
<dbReference type="STRING" id="1227549.SAMN05444007_105129"/>
<gene>
    <name evidence="3" type="ORF">SAMN05444007_105129</name>
</gene>
<dbReference type="Pfam" id="PF04264">
    <property type="entry name" value="YceI"/>
    <property type="match status" value="1"/>
</dbReference>
<feature type="signal peptide" evidence="1">
    <location>
        <begin position="1"/>
        <end position="28"/>
    </location>
</feature>
<evidence type="ECO:0000313" key="4">
    <source>
        <dbReference type="Proteomes" id="UP000199379"/>
    </source>
</evidence>
<dbReference type="Gene3D" id="2.40.128.110">
    <property type="entry name" value="Lipid/polyisoprenoid-binding, YceI-like"/>
    <property type="match status" value="1"/>
</dbReference>
<dbReference type="RefSeq" id="WP_092365938.1">
    <property type="nucleotide sequence ID" value="NZ_BMGV01000005.1"/>
</dbReference>
<dbReference type="OrthoDB" id="9811006at2"/>
<dbReference type="InterPro" id="IPR036761">
    <property type="entry name" value="TTHA0802/YceI-like_sf"/>
</dbReference>
<dbReference type="InterPro" id="IPR006311">
    <property type="entry name" value="TAT_signal"/>
</dbReference>
<dbReference type="Proteomes" id="UP000199379">
    <property type="component" value="Unassembled WGS sequence"/>
</dbReference>
<evidence type="ECO:0000259" key="2">
    <source>
        <dbReference type="SMART" id="SM00867"/>
    </source>
</evidence>
<keyword evidence="4" id="KW-1185">Reference proteome</keyword>
<dbReference type="InterPro" id="IPR007372">
    <property type="entry name" value="Lipid/polyisoprenoid-bd_YceI"/>
</dbReference>
<sequence>MTRPSRRMVLHALAGACLAPWLATPSAAARRRYRLDPAASRVGFAFTLSGLRQTGTMPVRRADILVDTDRLERSRVDVTLDAARARTALSFAQTAMLGPGVLEVARFPTIRFVSTSIALGSGGRISDGALIRGDLTLRGITRPVALAAALYRPAGSAPDDLSRLDIRLRGAISRSAFGATAHADLVADTVELDIAAGIRATG</sequence>
<organism evidence="3 4">
    <name type="scientific">Cribrihabitans marinus</name>
    <dbReference type="NCBI Taxonomy" id="1227549"/>
    <lineage>
        <taxon>Bacteria</taxon>
        <taxon>Pseudomonadati</taxon>
        <taxon>Pseudomonadota</taxon>
        <taxon>Alphaproteobacteria</taxon>
        <taxon>Rhodobacterales</taxon>
        <taxon>Paracoccaceae</taxon>
        <taxon>Cribrihabitans</taxon>
    </lineage>
</organism>
<dbReference type="PROSITE" id="PS51318">
    <property type="entry name" value="TAT"/>
    <property type="match status" value="1"/>
</dbReference>
<dbReference type="PANTHER" id="PTHR34406:SF1">
    <property type="entry name" value="PROTEIN YCEI"/>
    <property type="match status" value="1"/>
</dbReference>
<proteinExistence type="predicted"/>
<name>A0A1H6ZRL9_9RHOB</name>
<keyword evidence="1" id="KW-0732">Signal</keyword>
<dbReference type="SMART" id="SM00867">
    <property type="entry name" value="YceI"/>
    <property type="match status" value="1"/>
</dbReference>
<protein>
    <submittedName>
        <fullName evidence="3">Polyisoprenoid-binding protein YceI</fullName>
    </submittedName>
</protein>
<accession>A0A1H6ZRL9</accession>
<dbReference type="AlphaFoldDB" id="A0A1H6ZRL9"/>
<feature type="chain" id="PRO_5011679897" evidence="1">
    <location>
        <begin position="29"/>
        <end position="202"/>
    </location>
</feature>
<dbReference type="EMBL" id="FNYD01000005">
    <property type="protein sequence ID" value="SEJ52352.1"/>
    <property type="molecule type" value="Genomic_DNA"/>
</dbReference>